<dbReference type="RefSeq" id="WP_205116994.1">
    <property type="nucleotide sequence ID" value="NZ_JAFBCM010000001.1"/>
</dbReference>
<protein>
    <submittedName>
        <fullName evidence="1">DUF3326 domain-containing protein</fullName>
    </submittedName>
</protein>
<accession>A0ABV7Y6J5</accession>
<dbReference type="Proteomes" id="UP001595699">
    <property type="component" value="Unassembled WGS sequence"/>
</dbReference>
<evidence type="ECO:0000313" key="2">
    <source>
        <dbReference type="Proteomes" id="UP001595699"/>
    </source>
</evidence>
<comment type="caution">
    <text evidence="1">The sequence shown here is derived from an EMBL/GenBank/DDBJ whole genome shotgun (WGS) entry which is preliminary data.</text>
</comment>
<dbReference type="InterPro" id="IPR021763">
    <property type="entry name" value="DUF3326"/>
</dbReference>
<proteinExistence type="predicted"/>
<dbReference type="PANTHER" id="PTHR36891:SF1">
    <property type="entry name" value="OS01G0127400 PROTEIN"/>
    <property type="match status" value="1"/>
</dbReference>
<keyword evidence="2" id="KW-1185">Reference proteome</keyword>
<name>A0ABV7Y6J5_9ACTN</name>
<organism evidence="1 2">
    <name type="scientific">Tenggerimyces flavus</name>
    <dbReference type="NCBI Taxonomy" id="1708749"/>
    <lineage>
        <taxon>Bacteria</taxon>
        <taxon>Bacillati</taxon>
        <taxon>Actinomycetota</taxon>
        <taxon>Actinomycetes</taxon>
        <taxon>Propionibacteriales</taxon>
        <taxon>Nocardioidaceae</taxon>
        <taxon>Tenggerimyces</taxon>
    </lineage>
</organism>
<reference evidence="2" key="1">
    <citation type="journal article" date="2019" name="Int. J. Syst. Evol. Microbiol.">
        <title>The Global Catalogue of Microorganisms (GCM) 10K type strain sequencing project: providing services to taxonomists for standard genome sequencing and annotation.</title>
        <authorList>
            <consortium name="The Broad Institute Genomics Platform"/>
            <consortium name="The Broad Institute Genome Sequencing Center for Infectious Disease"/>
            <person name="Wu L."/>
            <person name="Ma J."/>
        </authorList>
    </citation>
    <scope>NUCLEOTIDE SEQUENCE [LARGE SCALE GENOMIC DNA]</scope>
    <source>
        <strain evidence="2">CGMCC 4.7241</strain>
    </source>
</reference>
<sequence length="416" mass="42356">MRLATRLTEVVRTPAEPVLDLARAEVAKAGAGGSHVLRWGIVAANDRTFTLELATAEDAGPARQVARTADPASGTPGTHVAMVVPTGVGAEVGGFLGDAGPWSRVLESVADTVIVHPNVVNAADFYTGGDRSLYVDGLTLDEFFAGRVRLARRPRPPRVGVVLDQLPPALHRRLVNAVNAMRTVGGVDIAAYATCAEKVRVRTERSAVGHFVGTVDNPEVLFAAVDSVVGAGAEVIAGVSAITGAGSEAVFAHYDGHGPNPVGAIEALISRAVTWQTGLPCAHAPAFVEGVGQRDEIIDPRAAAEVASGTGLPCVLQGLRFTPSAATGIGVADLTAVIVPFSCAGGAPAIAAADFGVPLIAVRGNATTVGIGADVLALPSTVVVDGYADAVAYVAAQRAGVSWAALSHPTDLVTEF</sequence>
<evidence type="ECO:0000313" key="1">
    <source>
        <dbReference type="EMBL" id="MFC3760742.1"/>
    </source>
</evidence>
<dbReference type="EMBL" id="JBHRZH010000006">
    <property type="protein sequence ID" value="MFC3760742.1"/>
    <property type="molecule type" value="Genomic_DNA"/>
</dbReference>
<dbReference type="Pfam" id="PF11805">
    <property type="entry name" value="DUF3326"/>
    <property type="match status" value="1"/>
</dbReference>
<gene>
    <name evidence="1" type="ORF">ACFOUW_07820</name>
</gene>
<dbReference type="PANTHER" id="PTHR36891">
    <property type="entry name" value="OS01G0127400 PROTEIN"/>
    <property type="match status" value="1"/>
</dbReference>